<gene>
    <name evidence="1" type="ORF">Rumeso_01131</name>
</gene>
<sequence length="37" mass="4254">MLPPGRPMLRQKAQCDCGHLRQFICQAISLRSWQVAN</sequence>
<dbReference type="Proteomes" id="UP000019666">
    <property type="component" value="Unassembled WGS sequence"/>
</dbReference>
<reference evidence="1 2" key="1">
    <citation type="submission" date="2013-02" db="EMBL/GenBank/DDBJ databases">
        <authorList>
            <person name="Fiebig A."/>
            <person name="Goeker M."/>
            <person name="Klenk H.-P.P."/>
        </authorList>
    </citation>
    <scope>NUCLEOTIDE SEQUENCE [LARGE SCALE GENOMIC DNA]</scope>
    <source>
        <strain evidence="1 2">DSM 19309</strain>
    </source>
</reference>
<evidence type="ECO:0000313" key="2">
    <source>
        <dbReference type="Proteomes" id="UP000019666"/>
    </source>
</evidence>
<accession>A0A017HSC2</accession>
<dbReference type="AlphaFoldDB" id="A0A017HSC2"/>
<protein>
    <submittedName>
        <fullName evidence="1">Uncharacterized protein</fullName>
    </submittedName>
</protein>
<organism evidence="1 2">
    <name type="scientific">Rubellimicrobium mesophilum DSM 19309</name>
    <dbReference type="NCBI Taxonomy" id="442562"/>
    <lineage>
        <taxon>Bacteria</taxon>
        <taxon>Pseudomonadati</taxon>
        <taxon>Pseudomonadota</taxon>
        <taxon>Alphaproteobacteria</taxon>
        <taxon>Rhodobacterales</taxon>
        <taxon>Roseobacteraceae</taxon>
        <taxon>Rubellimicrobium</taxon>
    </lineage>
</organism>
<dbReference type="HOGENOM" id="CLU_3348219_0_0_5"/>
<comment type="caution">
    <text evidence="1">The sequence shown here is derived from an EMBL/GenBank/DDBJ whole genome shotgun (WGS) entry which is preliminary data.</text>
</comment>
<keyword evidence="2" id="KW-1185">Reference proteome</keyword>
<dbReference type="EMBL" id="AOSK01000031">
    <property type="protein sequence ID" value="EYD77291.1"/>
    <property type="molecule type" value="Genomic_DNA"/>
</dbReference>
<name>A0A017HSC2_9RHOB</name>
<evidence type="ECO:0000313" key="1">
    <source>
        <dbReference type="EMBL" id="EYD77291.1"/>
    </source>
</evidence>
<proteinExistence type="predicted"/>
<dbReference type="STRING" id="442562.Rumeso_01131"/>